<evidence type="ECO:0000313" key="1">
    <source>
        <dbReference type="EMBL" id="EKX73262.1"/>
    </source>
</evidence>
<accession>L1LCX5</accession>
<proteinExistence type="predicted"/>
<protein>
    <submittedName>
        <fullName evidence="1">Uncharacterized protein</fullName>
    </submittedName>
</protein>
<dbReference type="GeneID" id="15802869"/>
<keyword evidence="2" id="KW-1185">Reference proteome</keyword>
<reference evidence="1 2" key="1">
    <citation type="journal article" date="2012" name="BMC Genomics">
        <title>Comparative genomic analysis and phylogenetic position of Theileria equi.</title>
        <authorList>
            <person name="Kappmeyer L.S."/>
            <person name="Thiagarajan M."/>
            <person name="Herndon D.R."/>
            <person name="Ramsay J.D."/>
            <person name="Caler E."/>
            <person name="Djikeng A."/>
            <person name="Gillespie J.J."/>
            <person name="Lau A.O."/>
            <person name="Roalson E.H."/>
            <person name="Silva J.C."/>
            <person name="Silva M.G."/>
            <person name="Suarez C.E."/>
            <person name="Ueti M.W."/>
            <person name="Nene V.M."/>
            <person name="Mealey R.H."/>
            <person name="Knowles D.P."/>
            <person name="Brayton K.A."/>
        </authorList>
    </citation>
    <scope>NUCLEOTIDE SEQUENCE [LARGE SCALE GENOMIC DNA]</scope>
    <source>
        <strain evidence="1 2">WA</strain>
    </source>
</reference>
<gene>
    <name evidence="1" type="ORF">BEWA_053170</name>
</gene>
<dbReference type="Proteomes" id="UP000031512">
    <property type="component" value="Unassembled WGS sequence"/>
</dbReference>
<dbReference type="OrthoDB" id="361407at2759"/>
<dbReference type="eggNOG" id="ENOG502QX55">
    <property type="taxonomic scope" value="Eukaryota"/>
</dbReference>
<comment type="caution">
    <text evidence="1">The sequence shown here is derived from an EMBL/GenBank/DDBJ whole genome shotgun (WGS) entry which is preliminary data.</text>
</comment>
<dbReference type="KEGG" id="beq:BEWA_053170"/>
<dbReference type="RefSeq" id="XP_004832714.1">
    <property type="nucleotide sequence ID" value="XM_004832657.1"/>
</dbReference>
<dbReference type="VEuPathDB" id="PiroplasmaDB:BEWA_053170"/>
<name>L1LCX5_THEEQ</name>
<evidence type="ECO:0000313" key="2">
    <source>
        <dbReference type="Proteomes" id="UP000031512"/>
    </source>
</evidence>
<sequence>MDNDKEKRNVEEFLFKWDGSNSNSLNFEPFPTLNERDIKRRLIDPREGSNLPENTPKSSNKSQLDALKLIFRDSATKPLSGNTEKYIRGGTKGSELVEDIKAFQFETCKEWLCSDKKPPVLTSSDTLNRLSFMILNPEFLIKNGALNYNARWNRSEYELYNAAYLAKLGYISNSPIIEITRQPVYVRNRLLLSKETNKCNCPIGVFPSQTPTLAQRTLQTQNYSPATSGAEQQANKTTLGHGFLTRVSGNTNTTHQSNTVVPWEKTLHGSNNFGLSVNNQAESVKLGAPLSNTVTNPIANLNQIPNSDVLCPLHNGKQLPDAIIGTNCITNILEDLSLVYKYEEVTISNKVYHVLSFHKLSCDSTKVWQYKLPSKLCAIKSVYVKDFELERGTGNFNFAYNSTMDTRNLWANYLCTTYTGNALFIVTRTEILLCVVKLSKNNEVNANTLTLGVILRDKNPGYQIKDVVCHKKTGRIFLLSSGSLLYEYQYQLGFAPKSFTDHPVFVFLAKVKNEAIKFISKLVKPENVHRLYGTVSTGYIDPEGYDIGDNEDDAAKAWWNGRGNCLGDLNKPAPKKPCSYWPPIIWKELYVALHDSTFSETRKSDACDCTEYGSCASSDIQRHLKLLNPWNKSMFDLFSVGESIITVDEKRWLVSLLNLDSGDLSVYKIPSACSLQQYLTSVETYDRIFPYDLTLYNLKSSQMTLILGRLGFSRYGGSPSLKYTKVFPAPIGFIEGVDIVLVDTNGTRVFVGFSAGDNKITLSVKGFRMAHNLNAQPTGQRPMGYVLSNFSMPIFRSKNPLVNVFIVDDLFVTAHTHLKSETSTILRITVTSNDSTSFFQPYLTHSLSVSEELWSHNQTTNVSVRNGDEDIMPTEWFDTFYIRLAPGENLVSMILLNPKSTDENKTLLLITTNKVYSFSRASLLKYVETLVKYPLTTTKLLDLPTITKEYNLLNSRTCDKNHYDALVPFIDLFRGKDSIELCSETIKRGSVGQCLYYLSWMYTSENIFKTCWEYLSKVLFKNCDITDSIDSEKNMIKELMINSDTESSLVLTSLGISPKIFDWIGPGCYAINEGVLEKPVVSPWCKFISFGSVNRIKCNRATANLNSQAIDGLLSLISKILEPFWVQRSFISVPLFTTLTTINNGTIPVDLGNQLGNRNEFVVGCKVHTDLVLKLSKPLDDIKSTLEELRVLYLLVGHLMRAYDKVDIEKVVEKITRLPLNVQKEIIKDSNPSKSLLESANGLSEGISRWAHDRFKVDTKILNEIATILEISQEYIACCELINEKCKFGNIEYDFDKLLKNMNMLPSKSPYHNFTSHDLSFLFTKANNTDEIVSPFSLLFSSEEHKNTLEMSHNIFSVISHSNMLNL</sequence>
<dbReference type="EMBL" id="ACOU01000003">
    <property type="protein sequence ID" value="EKX73262.1"/>
    <property type="molecule type" value="Genomic_DNA"/>
</dbReference>
<organism evidence="1 2">
    <name type="scientific">Theileria equi strain WA</name>
    <dbReference type="NCBI Taxonomy" id="1537102"/>
    <lineage>
        <taxon>Eukaryota</taxon>
        <taxon>Sar</taxon>
        <taxon>Alveolata</taxon>
        <taxon>Apicomplexa</taxon>
        <taxon>Aconoidasida</taxon>
        <taxon>Piroplasmida</taxon>
        <taxon>Theileriidae</taxon>
        <taxon>Theileria</taxon>
    </lineage>
</organism>